<dbReference type="GO" id="GO:0008477">
    <property type="term" value="F:purine nucleosidase activity"/>
    <property type="evidence" value="ECO:0007669"/>
    <property type="project" value="TreeGrafter"/>
</dbReference>
<dbReference type="PANTHER" id="PTHR12304:SF4">
    <property type="entry name" value="URIDINE NUCLEOSIDASE"/>
    <property type="match status" value="1"/>
</dbReference>
<evidence type="ECO:0000259" key="4">
    <source>
        <dbReference type="Pfam" id="PF01156"/>
    </source>
</evidence>
<dbReference type="GO" id="GO:0045437">
    <property type="term" value="F:uridine nucleosidase activity"/>
    <property type="evidence" value="ECO:0007669"/>
    <property type="project" value="EnsemblFungi"/>
</dbReference>
<feature type="domain" description="Inosine/uridine-preferring nucleoside hydrolase" evidence="4">
    <location>
        <begin position="12"/>
        <end position="355"/>
    </location>
</feature>
<dbReference type="InterPro" id="IPR023186">
    <property type="entry name" value="IUNH"/>
</dbReference>
<dbReference type="EMBL" id="KV454475">
    <property type="protein sequence ID" value="ODV63288.1"/>
    <property type="molecule type" value="Genomic_DNA"/>
</dbReference>
<dbReference type="PANTHER" id="PTHR12304">
    <property type="entry name" value="INOSINE-URIDINE PREFERRING NUCLEOSIDE HYDROLASE"/>
    <property type="match status" value="1"/>
</dbReference>
<dbReference type="InterPro" id="IPR036452">
    <property type="entry name" value="Ribo_hydro-like"/>
</dbReference>
<dbReference type="GO" id="GO:0019358">
    <property type="term" value="P:nicotinate nucleotide salvage"/>
    <property type="evidence" value="ECO:0007669"/>
    <property type="project" value="EnsemblFungi"/>
</dbReference>
<dbReference type="GO" id="GO:0008655">
    <property type="term" value="P:pyrimidine-containing compound salvage"/>
    <property type="evidence" value="ECO:0007669"/>
    <property type="project" value="EnsemblFungi"/>
</dbReference>
<protein>
    <submittedName>
        <fullName evidence="5">Inosine/uridine-preferring nucleoside hydrolase</fullName>
    </submittedName>
</protein>
<dbReference type="Proteomes" id="UP000095038">
    <property type="component" value="Unassembled WGS sequence"/>
</dbReference>
<comment type="similarity">
    <text evidence="1">Belongs to the IUNH family.</text>
</comment>
<sequence>MTIILNDTRIPIWLDCDPGHDDALAIILACFHPSLNLVGISTVHGNTSLKNTTSNALTLLSILDKAVQVPVFSGATHPLIKEENLVTTADYIHGKSGLDGSDLFLKIKHDIHNLTSPKSDNINDTLFNLNQTIDLYQDKLVLIATGPLTNLALLFQMYPQSINKINKISIMGGSIGFGNKTPFAEFNFWCDPLATAKIFNNSQIHDKILLAPLNITHTLLVTKDVLKNILKPQNSPISSGSSSSSSSSNFRKMIYDLLTFFAKTNEAEQNWFDGPPLHDPLAIALVLNFFQKDNVSVKDPSSLNNYNLNVNFNCCKVRSISHGLQKGMIQILQDNIPHGNGVMIAESLNIDAFWKILYDVIDLADNVSPANIL</sequence>
<organism evidence="5 6">
    <name type="scientific">Ascoidea rubescens DSM 1968</name>
    <dbReference type="NCBI Taxonomy" id="1344418"/>
    <lineage>
        <taxon>Eukaryota</taxon>
        <taxon>Fungi</taxon>
        <taxon>Dikarya</taxon>
        <taxon>Ascomycota</taxon>
        <taxon>Saccharomycotina</taxon>
        <taxon>Saccharomycetes</taxon>
        <taxon>Ascoideaceae</taxon>
        <taxon>Ascoidea</taxon>
    </lineage>
</organism>
<evidence type="ECO:0000313" key="5">
    <source>
        <dbReference type="EMBL" id="ODV63288.1"/>
    </source>
</evidence>
<keyword evidence="6" id="KW-1185">Reference proteome</keyword>
<proteinExistence type="inferred from homology"/>
<dbReference type="GO" id="GO:0005829">
    <property type="term" value="C:cytosol"/>
    <property type="evidence" value="ECO:0007669"/>
    <property type="project" value="TreeGrafter"/>
</dbReference>
<dbReference type="GO" id="GO:0034355">
    <property type="term" value="P:NAD+ biosynthetic process via the salvage pathway"/>
    <property type="evidence" value="ECO:0007669"/>
    <property type="project" value="EnsemblFungi"/>
</dbReference>
<dbReference type="SUPFAM" id="SSF53590">
    <property type="entry name" value="Nucleoside hydrolase"/>
    <property type="match status" value="1"/>
</dbReference>
<dbReference type="RefSeq" id="XP_020049595.1">
    <property type="nucleotide sequence ID" value="XM_020192178.1"/>
</dbReference>
<dbReference type="GeneID" id="30965814"/>
<evidence type="ECO:0000313" key="6">
    <source>
        <dbReference type="Proteomes" id="UP000095038"/>
    </source>
</evidence>
<dbReference type="GO" id="GO:0070635">
    <property type="term" value="F:nicotinamide riboside hydrolase activity"/>
    <property type="evidence" value="ECO:0007669"/>
    <property type="project" value="EnsemblFungi"/>
</dbReference>
<dbReference type="GO" id="GO:0006218">
    <property type="term" value="P:uridine catabolic process"/>
    <property type="evidence" value="ECO:0007669"/>
    <property type="project" value="EnsemblFungi"/>
</dbReference>
<reference evidence="6" key="1">
    <citation type="submission" date="2016-05" db="EMBL/GenBank/DDBJ databases">
        <title>Comparative genomics of biotechnologically important yeasts.</title>
        <authorList>
            <consortium name="DOE Joint Genome Institute"/>
            <person name="Riley R."/>
            <person name="Haridas S."/>
            <person name="Wolfe K.H."/>
            <person name="Lopes M.R."/>
            <person name="Hittinger C.T."/>
            <person name="Goker M."/>
            <person name="Salamov A."/>
            <person name="Wisecaver J."/>
            <person name="Long T.M."/>
            <person name="Aerts A.L."/>
            <person name="Barry K."/>
            <person name="Choi C."/>
            <person name="Clum A."/>
            <person name="Coughlan A.Y."/>
            <person name="Deshpande S."/>
            <person name="Douglass A.P."/>
            <person name="Hanson S.J."/>
            <person name="Klenk H.-P."/>
            <person name="Labutti K."/>
            <person name="Lapidus A."/>
            <person name="Lindquist E."/>
            <person name="Lipzen A."/>
            <person name="Meier-Kolthoff J.P."/>
            <person name="Ohm R.A."/>
            <person name="Otillar R.P."/>
            <person name="Pangilinan J."/>
            <person name="Peng Y."/>
            <person name="Rokas A."/>
            <person name="Rosa C.A."/>
            <person name="Scheuner C."/>
            <person name="Sibirny A.A."/>
            <person name="Slot J.C."/>
            <person name="Stielow J.B."/>
            <person name="Sun H."/>
            <person name="Kurtzman C.P."/>
            <person name="Blackwell M."/>
            <person name="Grigoriev I.V."/>
            <person name="Jeffries T.W."/>
        </authorList>
    </citation>
    <scope>NUCLEOTIDE SEQUENCE [LARGE SCALE GENOMIC DNA]</scope>
    <source>
        <strain evidence="6">DSM 1968</strain>
    </source>
</reference>
<dbReference type="AlphaFoldDB" id="A0A1D2VNV8"/>
<evidence type="ECO:0000256" key="2">
    <source>
        <dbReference type="ARBA" id="ARBA00022801"/>
    </source>
</evidence>
<keyword evidence="3" id="KW-0326">Glycosidase</keyword>
<name>A0A1D2VNV8_9ASCO</name>
<dbReference type="InParanoid" id="A0A1D2VNV8"/>
<dbReference type="GO" id="GO:0006152">
    <property type="term" value="P:purine nucleoside catabolic process"/>
    <property type="evidence" value="ECO:0007669"/>
    <property type="project" value="TreeGrafter"/>
</dbReference>
<dbReference type="OrthoDB" id="432381at2759"/>
<dbReference type="GO" id="GO:0070636">
    <property type="term" value="F:nicotinic acid riboside hydrolase activity"/>
    <property type="evidence" value="ECO:0007669"/>
    <property type="project" value="EnsemblFungi"/>
</dbReference>
<gene>
    <name evidence="5" type="ORF">ASCRUDRAFT_73183</name>
</gene>
<accession>A0A1D2VNV8</accession>
<dbReference type="Gene3D" id="3.90.245.10">
    <property type="entry name" value="Ribonucleoside hydrolase-like"/>
    <property type="match status" value="1"/>
</dbReference>
<dbReference type="Pfam" id="PF01156">
    <property type="entry name" value="IU_nuc_hydro"/>
    <property type="match status" value="1"/>
</dbReference>
<dbReference type="FunCoup" id="A0A1D2VNV8">
    <property type="interactions" value="190"/>
</dbReference>
<evidence type="ECO:0000256" key="1">
    <source>
        <dbReference type="ARBA" id="ARBA00009176"/>
    </source>
</evidence>
<dbReference type="InterPro" id="IPR001910">
    <property type="entry name" value="Inosine/uridine_hydrolase_dom"/>
</dbReference>
<keyword evidence="2 5" id="KW-0378">Hydrolase</keyword>
<dbReference type="STRING" id="1344418.A0A1D2VNV8"/>
<evidence type="ECO:0000256" key="3">
    <source>
        <dbReference type="ARBA" id="ARBA00023295"/>
    </source>
</evidence>
<dbReference type="GO" id="GO:0006216">
    <property type="term" value="P:cytidine catabolic process"/>
    <property type="evidence" value="ECO:0007669"/>
    <property type="project" value="EnsemblFungi"/>
</dbReference>